<reference evidence="1" key="1">
    <citation type="submission" date="2017-07" db="EMBL/GenBank/DDBJ databases">
        <title>Taro Niue Genome Assembly and Annotation.</title>
        <authorList>
            <person name="Atibalentja N."/>
            <person name="Keating K."/>
            <person name="Fields C.J."/>
        </authorList>
    </citation>
    <scope>NUCLEOTIDE SEQUENCE</scope>
    <source>
        <strain evidence="1">Niue_2</strain>
        <tissue evidence="1">Leaf</tissue>
    </source>
</reference>
<accession>A0A843UQE6</accession>
<protein>
    <submittedName>
        <fullName evidence="1">Uncharacterized protein</fullName>
    </submittedName>
</protein>
<dbReference type="EMBL" id="NMUH01000733">
    <property type="protein sequence ID" value="MQL84014.1"/>
    <property type="molecule type" value="Genomic_DNA"/>
</dbReference>
<comment type="caution">
    <text evidence="1">The sequence shown here is derived from an EMBL/GenBank/DDBJ whole genome shotgun (WGS) entry which is preliminary data.</text>
</comment>
<gene>
    <name evidence="1" type="ORF">Taro_016507</name>
</gene>
<evidence type="ECO:0000313" key="2">
    <source>
        <dbReference type="Proteomes" id="UP000652761"/>
    </source>
</evidence>
<organism evidence="1 2">
    <name type="scientific">Colocasia esculenta</name>
    <name type="common">Wild taro</name>
    <name type="synonym">Arum esculentum</name>
    <dbReference type="NCBI Taxonomy" id="4460"/>
    <lineage>
        <taxon>Eukaryota</taxon>
        <taxon>Viridiplantae</taxon>
        <taxon>Streptophyta</taxon>
        <taxon>Embryophyta</taxon>
        <taxon>Tracheophyta</taxon>
        <taxon>Spermatophyta</taxon>
        <taxon>Magnoliopsida</taxon>
        <taxon>Liliopsida</taxon>
        <taxon>Araceae</taxon>
        <taxon>Aroideae</taxon>
        <taxon>Colocasieae</taxon>
        <taxon>Colocasia</taxon>
    </lineage>
</organism>
<keyword evidence="2" id="KW-1185">Reference proteome</keyword>
<dbReference type="AlphaFoldDB" id="A0A843UQE6"/>
<dbReference type="Proteomes" id="UP000652761">
    <property type="component" value="Unassembled WGS sequence"/>
</dbReference>
<name>A0A843UQE6_COLES</name>
<sequence>MAEGDMASETLDRGPRLLYDSAMMPKIRKKSSPNIVPHSPDGGAIMSPQYSMNLGGGSSLVNSVSMGGGSSFVNRVLLPTTQGASSAAFASSSVVGEEEGRARVLSIVELAWSKEEMANPT</sequence>
<evidence type="ECO:0000313" key="1">
    <source>
        <dbReference type="EMBL" id="MQL84014.1"/>
    </source>
</evidence>
<proteinExistence type="predicted"/>